<accession>A0AAU9M9T3</accession>
<comment type="caution">
    <text evidence="2">The sequence shown here is derived from an EMBL/GenBank/DDBJ whole genome shotgun (WGS) entry which is preliminary data.</text>
</comment>
<reference evidence="2 3" key="1">
    <citation type="submission" date="2022-01" db="EMBL/GenBank/DDBJ databases">
        <authorList>
            <person name="Xiong W."/>
            <person name="Schranz E."/>
        </authorList>
    </citation>
    <scope>NUCLEOTIDE SEQUENCE [LARGE SCALE GENOMIC DNA]</scope>
</reference>
<protein>
    <submittedName>
        <fullName evidence="2">Uncharacterized protein</fullName>
    </submittedName>
</protein>
<gene>
    <name evidence="2" type="ORF">LVIROSA_LOCUS10274</name>
</gene>
<dbReference type="AlphaFoldDB" id="A0AAU9M9T3"/>
<evidence type="ECO:0000313" key="3">
    <source>
        <dbReference type="Proteomes" id="UP001157418"/>
    </source>
</evidence>
<name>A0AAU9M9T3_9ASTR</name>
<keyword evidence="3" id="KW-1185">Reference proteome</keyword>
<feature type="region of interest" description="Disordered" evidence="1">
    <location>
        <begin position="132"/>
        <end position="153"/>
    </location>
</feature>
<proteinExistence type="predicted"/>
<organism evidence="2 3">
    <name type="scientific">Lactuca virosa</name>
    <dbReference type="NCBI Taxonomy" id="75947"/>
    <lineage>
        <taxon>Eukaryota</taxon>
        <taxon>Viridiplantae</taxon>
        <taxon>Streptophyta</taxon>
        <taxon>Embryophyta</taxon>
        <taxon>Tracheophyta</taxon>
        <taxon>Spermatophyta</taxon>
        <taxon>Magnoliopsida</taxon>
        <taxon>eudicotyledons</taxon>
        <taxon>Gunneridae</taxon>
        <taxon>Pentapetalae</taxon>
        <taxon>asterids</taxon>
        <taxon>campanulids</taxon>
        <taxon>Asterales</taxon>
        <taxon>Asteraceae</taxon>
        <taxon>Cichorioideae</taxon>
        <taxon>Cichorieae</taxon>
        <taxon>Lactucinae</taxon>
        <taxon>Lactuca</taxon>
    </lineage>
</organism>
<dbReference type="EMBL" id="CAKMRJ010001112">
    <property type="protein sequence ID" value="CAH1422975.1"/>
    <property type="molecule type" value="Genomic_DNA"/>
</dbReference>
<sequence length="174" mass="19301">MTTSDQSRIFKNYIPYLLHGKKIKDDFLNTSVQDLGTVLDTAKSLIFSLPLLAAAHQQFLEGCRHADATGLDGLKVQIILSSICYQPCLFMSEFSNPISVDVSEKQDKLGDGDYYHDMSYLVPYSTYQKLPPDVEGDGNESNSTISSESDVNGVVIEESQSQNNKISEMRMLGC</sequence>
<evidence type="ECO:0000313" key="2">
    <source>
        <dbReference type="EMBL" id="CAH1422975.1"/>
    </source>
</evidence>
<evidence type="ECO:0000256" key="1">
    <source>
        <dbReference type="SAM" id="MobiDB-lite"/>
    </source>
</evidence>
<dbReference type="InterPro" id="IPR029063">
    <property type="entry name" value="SAM-dependent_MTases_sf"/>
</dbReference>
<dbReference type="Proteomes" id="UP001157418">
    <property type="component" value="Unassembled WGS sequence"/>
</dbReference>
<feature type="compositionally biased region" description="Polar residues" evidence="1">
    <location>
        <begin position="139"/>
        <end position="150"/>
    </location>
</feature>
<dbReference type="Gene3D" id="3.40.50.150">
    <property type="entry name" value="Vaccinia Virus protein VP39"/>
    <property type="match status" value="1"/>
</dbReference>